<organism evidence="1 2">
    <name type="scientific">Ancylostoma ceylanicum</name>
    <dbReference type="NCBI Taxonomy" id="53326"/>
    <lineage>
        <taxon>Eukaryota</taxon>
        <taxon>Metazoa</taxon>
        <taxon>Ecdysozoa</taxon>
        <taxon>Nematoda</taxon>
        <taxon>Chromadorea</taxon>
        <taxon>Rhabditida</taxon>
        <taxon>Rhabditina</taxon>
        <taxon>Rhabditomorpha</taxon>
        <taxon>Strongyloidea</taxon>
        <taxon>Ancylostomatidae</taxon>
        <taxon>Ancylostomatinae</taxon>
        <taxon>Ancylostoma</taxon>
    </lineage>
</organism>
<reference evidence="2" key="1">
    <citation type="journal article" date="2015" name="Nat. Genet.">
        <title>The genome and transcriptome of the zoonotic hookworm Ancylostoma ceylanicum identify infection-specific gene families.</title>
        <authorList>
            <person name="Schwarz E.M."/>
            <person name="Hu Y."/>
            <person name="Antoshechkin I."/>
            <person name="Miller M.M."/>
            <person name="Sternberg P.W."/>
            <person name="Aroian R.V."/>
        </authorList>
    </citation>
    <scope>NUCLEOTIDE SEQUENCE</scope>
    <source>
        <strain evidence="2">HY135</strain>
    </source>
</reference>
<accession>A0A016V110</accession>
<comment type="caution">
    <text evidence="1">The sequence shown here is derived from an EMBL/GenBank/DDBJ whole genome shotgun (WGS) entry which is preliminary data.</text>
</comment>
<dbReference type="Proteomes" id="UP000024635">
    <property type="component" value="Unassembled WGS sequence"/>
</dbReference>
<proteinExistence type="predicted"/>
<sequence length="85" mass="9492">MWSSLRLNGKNISEKQFFNDHSGDFSTLLVLADSGSSRRTDPLTCMKHYKNTGYLLAGLDPYPKMNPCILWQGLAPVQGTKVMQA</sequence>
<protein>
    <submittedName>
        <fullName evidence="1">Uncharacterized protein</fullName>
    </submittedName>
</protein>
<dbReference type="AlphaFoldDB" id="A0A016V110"/>
<keyword evidence="2" id="KW-1185">Reference proteome</keyword>
<dbReference type="EMBL" id="JARK01001356">
    <property type="protein sequence ID" value="EYC21105.1"/>
    <property type="molecule type" value="Genomic_DNA"/>
</dbReference>
<gene>
    <name evidence="1" type="primary">Acey_s0020.g224</name>
    <name evidence="1" type="ORF">Y032_0020g224</name>
</gene>
<evidence type="ECO:0000313" key="2">
    <source>
        <dbReference type="Proteomes" id="UP000024635"/>
    </source>
</evidence>
<evidence type="ECO:0000313" key="1">
    <source>
        <dbReference type="EMBL" id="EYC21105.1"/>
    </source>
</evidence>
<name>A0A016V110_9BILA</name>